<feature type="compositionally biased region" description="Low complexity" evidence="13">
    <location>
        <begin position="1"/>
        <end position="10"/>
    </location>
</feature>
<evidence type="ECO:0000256" key="13">
    <source>
        <dbReference type="SAM" id="MobiDB-lite"/>
    </source>
</evidence>
<feature type="region of interest" description="Disordered" evidence="13">
    <location>
        <begin position="1"/>
        <end position="42"/>
    </location>
</feature>
<dbReference type="eggNOG" id="KOG1965">
    <property type="taxonomic scope" value="Eukaryota"/>
</dbReference>
<evidence type="ECO:0000313" key="17">
    <source>
        <dbReference type="Proteomes" id="UP000006038"/>
    </source>
</evidence>
<reference evidence="16" key="1">
    <citation type="journal article" date="2013" name="Nat. Commun.">
        <title>Whole-genome sequencing of Oryza brachyantha reveals mechanisms underlying Oryza genome evolution.</title>
        <authorList>
            <person name="Chen J."/>
            <person name="Huang Q."/>
            <person name="Gao D."/>
            <person name="Wang J."/>
            <person name="Lang Y."/>
            <person name="Liu T."/>
            <person name="Li B."/>
            <person name="Bai Z."/>
            <person name="Luis Goicoechea J."/>
            <person name="Liang C."/>
            <person name="Chen C."/>
            <person name="Zhang W."/>
            <person name="Sun S."/>
            <person name="Liao Y."/>
            <person name="Zhang X."/>
            <person name="Yang L."/>
            <person name="Song C."/>
            <person name="Wang M."/>
            <person name="Shi J."/>
            <person name="Liu G."/>
            <person name="Liu J."/>
            <person name="Zhou H."/>
            <person name="Zhou W."/>
            <person name="Yu Q."/>
            <person name="An N."/>
            <person name="Chen Y."/>
            <person name="Cai Q."/>
            <person name="Wang B."/>
            <person name="Liu B."/>
            <person name="Min J."/>
            <person name="Huang Y."/>
            <person name="Wu H."/>
            <person name="Li Z."/>
            <person name="Zhang Y."/>
            <person name="Yin Y."/>
            <person name="Song W."/>
            <person name="Jiang J."/>
            <person name="Jackson S.A."/>
            <person name="Wing R.A."/>
            <person name="Wang J."/>
            <person name="Chen M."/>
        </authorList>
    </citation>
    <scope>NUCLEOTIDE SEQUENCE [LARGE SCALE GENOMIC DNA]</scope>
    <source>
        <strain evidence="16">cv. IRGC 101232</strain>
    </source>
</reference>
<evidence type="ECO:0000256" key="1">
    <source>
        <dbReference type="ARBA" id="ARBA00004141"/>
    </source>
</evidence>
<comment type="subcellular location">
    <subcellularLocation>
        <location evidence="1">Membrane</location>
        <topology evidence="1">Multi-pass membrane protein</topology>
    </subcellularLocation>
</comment>
<protein>
    <recommendedName>
        <fullName evidence="15">Cation/H+ exchanger transmembrane domain-containing protein</fullName>
    </recommendedName>
</protein>
<evidence type="ECO:0000256" key="5">
    <source>
        <dbReference type="ARBA" id="ARBA00022958"/>
    </source>
</evidence>
<evidence type="ECO:0000256" key="7">
    <source>
        <dbReference type="ARBA" id="ARBA00023053"/>
    </source>
</evidence>
<keyword evidence="5" id="KW-0630">Potassium</keyword>
<dbReference type="GO" id="GO:0098719">
    <property type="term" value="P:sodium ion import across plasma membrane"/>
    <property type="evidence" value="ECO:0007669"/>
    <property type="project" value="TreeGrafter"/>
</dbReference>
<feature type="transmembrane region" description="Helical" evidence="14">
    <location>
        <begin position="170"/>
        <end position="187"/>
    </location>
</feature>
<dbReference type="Proteomes" id="UP000006038">
    <property type="component" value="Chromosome 9"/>
</dbReference>
<feature type="transmembrane region" description="Helical" evidence="14">
    <location>
        <begin position="403"/>
        <end position="425"/>
    </location>
</feature>
<evidence type="ECO:0000259" key="15">
    <source>
        <dbReference type="Pfam" id="PF00999"/>
    </source>
</evidence>
<keyword evidence="7" id="KW-0915">Sodium</keyword>
<feature type="transmembrane region" description="Helical" evidence="14">
    <location>
        <begin position="364"/>
        <end position="383"/>
    </location>
</feature>
<evidence type="ECO:0000256" key="9">
    <source>
        <dbReference type="ARBA" id="ARBA00023136"/>
    </source>
</evidence>
<sequence length="455" mass="49753">MGEGAKILPLLKKKKKQRKKNSPPETGTPPNPATQRFPSARLLEKYPRLTATTATDHAAGESRRATAAGDAGMALELSLVSAAPLAGLAASPPPPAPPGKEQQVAGVGILLQISMLVLSFVLGHVLRRHRFYYLPEASASLLIGLVVGGLANISNTETNTRMWFNFHDEFFFLFLLPPIIFQSGFSLSPKPFFANFGAIVTFAILGTFIASVVTGVLVHLCGLAFLMYKLPFVECLMFGALISATDPVTVLSIFQELGTDVNLYALVFGESVLNDAMAISLYRTMSSVRSQAAAGENFFMMVFQFLETFVGSMSSGVGVGFISLLYPFLRSCETLTTLYLFKYAGLDIDNLQNLECCLFVLFPYFSYMLAEGLGLSGNVSILFTGMVMKHYTYSNLSNNSQRFVSAFFHLLSSLAETFVFIYMGFDIAMEEHSWSHLGFIFFSIGSKCLFLCILG</sequence>
<keyword evidence="8" id="KW-0406">Ion transport</keyword>
<comment type="catalytic activity">
    <reaction evidence="12">
        <text>K(+)(in) + H(+)(out) = K(+)(out) + H(+)(in)</text>
        <dbReference type="Rhea" id="RHEA:29467"/>
        <dbReference type="ChEBI" id="CHEBI:15378"/>
        <dbReference type="ChEBI" id="CHEBI:29103"/>
    </reaction>
</comment>
<organism evidence="16">
    <name type="scientific">Oryza brachyantha</name>
    <name type="common">malo sina</name>
    <dbReference type="NCBI Taxonomy" id="4533"/>
    <lineage>
        <taxon>Eukaryota</taxon>
        <taxon>Viridiplantae</taxon>
        <taxon>Streptophyta</taxon>
        <taxon>Embryophyta</taxon>
        <taxon>Tracheophyta</taxon>
        <taxon>Spermatophyta</taxon>
        <taxon>Magnoliopsida</taxon>
        <taxon>Liliopsida</taxon>
        <taxon>Poales</taxon>
        <taxon>Poaceae</taxon>
        <taxon>BOP clade</taxon>
        <taxon>Oryzoideae</taxon>
        <taxon>Oryzeae</taxon>
        <taxon>Oryzinae</taxon>
        <taxon>Oryza</taxon>
    </lineage>
</organism>
<dbReference type="HOGENOM" id="CLU_601857_0_0_1"/>
<dbReference type="PRINTS" id="PR01084">
    <property type="entry name" value="NAHEXCHNGR"/>
</dbReference>
<comment type="catalytic activity">
    <reaction evidence="11">
        <text>Na(+)(in) + H(+)(out) = Na(+)(out) + H(+)(in)</text>
        <dbReference type="Rhea" id="RHEA:29419"/>
        <dbReference type="ChEBI" id="CHEBI:15378"/>
        <dbReference type="ChEBI" id="CHEBI:29101"/>
    </reaction>
</comment>
<dbReference type="OMA" id="ANERHSN"/>
<dbReference type="Gramene" id="OB09G12460.1">
    <property type="protein sequence ID" value="OB09G12460.1"/>
    <property type="gene ID" value="OB09G12460"/>
</dbReference>
<dbReference type="PANTHER" id="PTHR10110">
    <property type="entry name" value="SODIUM/HYDROGEN EXCHANGER"/>
    <property type="match status" value="1"/>
</dbReference>
<keyword evidence="3" id="KW-0633">Potassium transport</keyword>
<dbReference type="Pfam" id="PF00999">
    <property type="entry name" value="Na_H_Exchanger"/>
    <property type="match status" value="1"/>
</dbReference>
<evidence type="ECO:0000256" key="14">
    <source>
        <dbReference type="SAM" id="Phobius"/>
    </source>
</evidence>
<feature type="transmembrane region" description="Helical" evidence="14">
    <location>
        <begin position="104"/>
        <end position="126"/>
    </location>
</feature>
<evidence type="ECO:0000256" key="12">
    <source>
        <dbReference type="ARBA" id="ARBA00047912"/>
    </source>
</evidence>
<evidence type="ECO:0000256" key="8">
    <source>
        <dbReference type="ARBA" id="ARBA00023065"/>
    </source>
</evidence>
<keyword evidence="2" id="KW-0813">Transport</keyword>
<feature type="domain" description="Cation/H+ exchanger transmembrane" evidence="15">
    <location>
        <begin position="119"/>
        <end position="445"/>
    </location>
</feature>
<reference evidence="16" key="2">
    <citation type="submission" date="2013-04" db="UniProtKB">
        <authorList>
            <consortium name="EnsemblPlants"/>
        </authorList>
    </citation>
    <scope>IDENTIFICATION</scope>
</reference>
<accession>J3MW67</accession>
<feature type="transmembrane region" description="Helical" evidence="14">
    <location>
        <begin position="132"/>
        <end position="150"/>
    </location>
</feature>
<evidence type="ECO:0000256" key="2">
    <source>
        <dbReference type="ARBA" id="ARBA00022448"/>
    </source>
</evidence>
<keyword evidence="9 14" id="KW-0472">Membrane</keyword>
<dbReference type="GO" id="GO:0015386">
    <property type="term" value="F:potassium:proton antiporter activity"/>
    <property type="evidence" value="ECO:0007669"/>
    <property type="project" value="TreeGrafter"/>
</dbReference>
<dbReference type="EnsemblPlants" id="OB09G12460.1">
    <property type="protein sequence ID" value="OB09G12460.1"/>
    <property type="gene ID" value="OB09G12460"/>
</dbReference>
<feature type="transmembrane region" description="Helical" evidence="14">
    <location>
        <begin position="303"/>
        <end position="329"/>
    </location>
</feature>
<dbReference type="InterPro" id="IPR004709">
    <property type="entry name" value="NaH_exchanger"/>
</dbReference>
<evidence type="ECO:0000256" key="4">
    <source>
        <dbReference type="ARBA" id="ARBA00022692"/>
    </source>
</evidence>
<name>J3MW67_ORYBR</name>
<dbReference type="AlphaFoldDB" id="J3MW67"/>
<dbReference type="InterPro" id="IPR018422">
    <property type="entry name" value="Cation/H_exchanger_CPA1"/>
</dbReference>
<evidence type="ECO:0000313" key="16">
    <source>
        <dbReference type="EnsemblPlants" id="OB09G12460.1"/>
    </source>
</evidence>
<dbReference type="GO" id="GO:0015385">
    <property type="term" value="F:sodium:proton antiporter activity"/>
    <property type="evidence" value="ECO:0007669"/>
    <property type="project" value="InterPro"/>
</dbReference>
<dbReference type="PANTHER" id="PTHR10110:SF127">
    <property type="entry name" value="SODIUM_HYDROGEN EXCHANGER 5-RELATED"/>
    <property type="match status" value="1"/>
</dbReference>
<evidence type="ECO:0000256" key="3">
    <source>
        <dbReference type="ARBA" id="ARBA00022538"/>
    </source>
</evidence>
<dbReference type="GO" id="GO:0005768">
    <property type="term" value="C:endosome"/>
    <property type="evidence" value="ECO:0007669"/>
    <property type="project" value="TreeGrafter"/>
</dbReference>
<feature type="compositionally biased region" description="Basic residues" evidence="13">
    <location>
        <begin position="11"/>
        <end position="21"/>
    </location>
</feature>
<keyword evidence="10" id="KW-0739">Sodium transport</keyword>
<feature type="transmembrane region" description="Helical" evidence="14">
    <location>
        <begin position="199"/>
        <end position="228"/>
    </location>
</feature>
<keyword evidence="4 14" id="KW-0812">Transmembrane</keyword>
<keyword evidence="6 14" id="KW-1133">Transmembrane helix</keyword>
<evidence type="ECO:0000256" key="6">
    <source>
        <dbReference type="ARBA" id="ARBA00022989"/>
    </source>
</evidence>
<keyword evidence="17" id="KW-1185">Reference proteome</keyword>
<proteinExistence type="predicted"/>
<evidence type="ECO:0000256" key="11">
    <source>
        <dbReference type="ARBA" id="ARBA00047524"/>
    </source>
</evidence>
<dbReference type="GO" id="GO:0051453">
    <property type="term" value="P:regulation of intracellular pH"/>
    <property type="evidence" value="ECO:0007669"/>
    <property type="project" value="TreeGrafter"/>
</dbReference>
<dbReference type="InterPro" id="IPR006153">
    <property type="entry name" value="Cation/H_exchanger_TM"/>
</dbReference>
<dbReference type="GO" id="GO:0005886">
    <property type="term" value="C:plasma membrane"/>
    <property type="evidence" value="ECO:0007669"/>
    <property type="project" value="TreeGrafter"/>
</dbReference>
<feature type="transmembrane region" description="Helical" evidence="14">
    <location>
        <begin position="437"/>
        <end position="454"/>
    </location>
</feature>
<evidence type="ECO:0000256" key="10">
    <source>
        <dbReference type="ARBA" id="ARBA00023201"/>
    </source>
</evidence>
<dbReference type="Gene3D" id="6.10.140.1330">
    <property type="match status" value="1"/>
</dbReference>